<comment type="pathway">
    <text evidence="5 17">Amino-acid biosynthesis; L-leucine biosynthesis; L-leucine from 3-methyl-2-oxobutanoate: step 4/4.</text>
</comment>
<dbReference type="UniPathway" id="UPA00047">
    <property type="reaction ID" value="UER00058"/>
</dbReference>
<accession>G8TYX9</accession>
<dbReference type="GO" id="GO:0052656">
    <property type="term" value="F:L-isoleucine-2-oxoglutarate transaminase activity"/>
    <property type="evidence" value="ECO:0007669"/>
    <property type="project" value="RHEA"/>
</dbReference>
<comment type="pathway">
    <text evidence="4 17">Amino-acid biosynthesis; L-valine biosynthesis; L-valine from pyruvate: step 4/4.</text>
</comment>
<dbReference type="NCBIfam" id="TIGR01122">
    <property type="entry name" value="ilvE_I"/>
    <property type="match status" value="1"/>
</dbReference>
<dbReference type="GO" id="GO:0009097">
    <property type="term" value="P:isoleucine biosynthetic process"/>
    <property type="evidence" value="ECO:0007669"/>
    <property type="project" value="UniProtKB-UniPathway"/>
</dbReference>
<dbReference type="PATRIC" id="fig|679936.5.peg.1729"/>
<evidence type="ECO:0000256" key="7">
    <source>
        <dbReference type="ARBA" id="ARBA00022576"/>
    </source>
</evidence>
<evidence type="ECO:0000313" key="18">
    <source>
        <dbReference type="EMBL" id="AEW05158.1"/>
    </source>
</evidence>
<keyword evidence="19" id="KW-1185">Reference proteome</keyword>
<dbReference type="Pfam" id="PF01063">
    <property type="entry name" value="Aminotran_4"/>
    <property type="match status" value="1"/>
</dbReference>
<comment type="pathway">
    <text evidence="3 17">Amino-acid biosynthesis; L-isoleucine biosynthesis; L-isoleucine from 2-oxobutanoate: step 4/4.</text>
</comment>
<reference evidence="18 19" key="2">
    <citation type="journal article" date="2012" name="Stand. Genomic Sci.">
        <title>Complete genome sequence of the moderately thermophilic mineral-sulfide-oxidizing firmicute Sulfobacillus acidophilus type strain (NAL(T)).</title>
        <authorList>
            <person name="Anderson I."/>
            <person name="Chertkov O."/>
            <person name="Chen A."/>
            <person name="Saunders E."/>
            <person name="Lapidus A."/>
            <person name="Nolan M."/>
            <person name="Lucas S."/>
            <person name="Hammon N."/>
            <person name="Deshpande S."/>
            <person name="Cheng J.F."/>
            <person name="Han C."/>
            <person name="Tapia R."/>
            <person name="Goodwin L.A."/>
            <person name="Pitluck S."/>
            <person name="Liolios K."/>
            <person name="Pagani I."/>
            <person name="Ivanova N."/>
            <person name="Mikhailova N."/>
            <person name="Pati A."/>
            <person name="Palaniappan K."/>
            <person name="Land M."/>
            <person name="Pan C."/>
            <person name="Rohde M."/>
            <person name="Pukall R."/>
            <person name="Goker M."/>
            <person name="Detter J.C."/>
            <person name="Woyke T."/>
            <person name="Bristow J."/>
            <person name="Eisen J.A."/>
            <person name="Markowitz V."/>
            <person name="Hugenholtz P."/>
            <person name="Kyrpides N.C."/>
            <person name="Klenk H.P."/>
            <person name="Mavromatis K."/>
        </authorList>
    </citation>
    <scope>NUCLEOTIDE SEQUENCE [LARGE SCALE GENOMIC DNA]</scope>
    <source>
        <strain evidence="19">ATCC 700253 / DSM 10332 / NAL</strain>
    </source>
</reference>
<evidence type="ECO:0000256" key="2">
    <source>
        <dbReference type="ARBA" id="ARBA00003109"/>
    </source>
</evidence>
<dbReference type="PANTHER" id="PTHR42743">
    <property type="entry name" value="AMINO-ACID AMINOTRANSFERASE"/>
    <property type="match status" value="1"/>
</dbReference>
<dbReference type="InterPro" id="IPR050571">
    <property type="entry name" value="Class-IV_PLP-Dep_Aminotrnsfr"/>
</dbReference>
<dbReference type="GO" id="GO:0052655">
    <property type="term" value="F:L-valine-2-oxoglutarate transaminase activity"/>
    <property type="evidence" value="ECO:0007669"/>
    <property type="project" value="RHEA"/>
</dbReference>
<protein>
    <recommendedName>
        <fullName evidence="17">Branched-chain-amino-acid aminotransferase</fullName>
        <shortName evidence="17">BCAT</shortName>
        <ecNumber evidence="17">2.6.1.42</ecNumber>
    </recommendedName>
</protein>
<dbReference type="GO" id="GO:0009099">
    <property type="term" value="P:L-valine biosynthetic process"/>
    <property type="evidence" value="ECO:0007669"/>
    <property type="project" value="UniProtKB-UniPathway"/>
</dbReference>
<dbReference type="InterPro" id="IPR043131">
    <property type="entry name" value="BCAT-like_N"/>
</dbReference>
<dbReference type="SUPFAM" id="SSF56752">
    <property type="entry name" value="D-aminoacid aminotransferase-like PLP-dependent enzymes"/>
    <property type="match status" value="1"/>
</dbReference>
<sequence length="309" mass="34313">MAKEGWALDGVAFFEGELVPLAHAKVSIATHAFNYGTGCFEGIRAYWNADERQLYLLKADAHYRRMLRSAHILTIQIPYSVEELVQWTLELLRANHFESDVYIRPLAYKADPAIKVSLGGLRDAFSMFALPMGDYVPVQGLRVQVSSWRRLSDNMIPSRAKVTGAYINAALASEQAHRDGYDEAIMLADDGHVSEASSSNLFLVRQGTLVTTPVTADILEGVTRQLVLELAQANHIPVEIRPIDRTELYTADELFLCGTGVQLAAITEVDHRVVGTGGTGRITGELQSQYFQAVRGQLDAFREWVIPVY</sequence>
<evidence type="ECO:0000256" key="6">
    <source>
        <dbReference type="ARBA" id="ARBA00009320"/>
    </source>
</evidence>
<evidence type="ECO:0000256" key="5">
    <source>
        <dbReference type="ARBA" id="ARBA00005072"/>
    </source>
</evidence>
<dbReference type="AlphaFoldDB" id="G8TYX9"/>
<dbReference type="NCBIfam" id="NF005146">
    <property type="entry name" value="PRK06606.1"/>
    <property type="match status" value="1"/>
</dbReference>
<dbReference type="GO" id="GO:0052654">
    <property type="term" value="F:L-leucine-2-oxoglutarate transaminase activity"/>
    <property type="evidence" value="ECO:0007669"/>
    <property type="project" value="RHEA"/>
</dbReference>
<comment type="catalytic activity">
    <reaction evidence="14 17">
        <text>L-leucine + 2-oxoglutarate = 4-methyl-2-oxopentanoate + L-glutamate</text>
        <dbReference type="Rhea" id="RHEA:18321"/>
        <dbReference type="ChEBI" id="CHEBI:16810"/>
        <dbReference type="ChEBI" id="CHEBI:17865"/>
        <dbReference type="ChEBI" id="CHEBI:29985"/>
        <dbReference type="ChEBI" id="CHEBI:57427"/>
        <dbReference type="EC" id="2.6.1.42"/>
    </reaction>
</comment>
<comment type="similarity">
    <text evidence="6 15">Belongs to the class-IV pyridoxal-phosphate-dependent aminotransferase family.</text>
</comment>
<evidence type="ECO:0000256" key="8">
    <source>
        <dbReference type="ARBA" id="ARBA00022605"/>
    </source>
</evidence>
<evidence type="ECO:0000256" key="3">
    <source>
        <dbReference type="ARBA" id="ARBA00004824"/>
    </source>
</evidence>
<dbReference type="FunFam" id="3.20.10.10:FF:000002">
    <property type="entry name" value="D-alanine aminotransferase"/>
    <property type="match status" value="1"/>
</dbReference>
<dbReference type="STRING" id="679936.Sulac_1661"/>
<dbReference type="PANTHER" id="PTHR42743:SF4">
    <property type="entry name" value="BRANCHED-CHAIN-AMINO-ACID AMINOTRANSFERASE-RELATED"/>
    <property type="match status" value="1"/>
</dbReference>
<evidence type="ECO:0000256" key="1">
    <source>
        <dbReference type="ARBA" id="ARBA00001933"/>
    </source>
</evidence>
<evidence type="ECO:0000256" key="13">
    <source>
        <dbReference type="ARBA" id="ARBA00048798"/>
    </source>
</evidence>
<dbReference type="Proteomes" id="UP000005439">
    <property type="component" value="Chromosome"/>
</dbReference>
<keyword evidence="7 17" id="KW-0032">Aminotransferase</keyword>
<evidence type="ECO:0000256" key="12">
    <source>
        <dbReference type="ARBA" id="ARBA00048212"/>
    </source>
</evidence>
<name>G8TYX9_SULAD</name>
<gene>
    <name evidence="17" type="primary">ilvE</name>
    <name evidence="18" type="ordered locus">Sulac_1661</name>
</gene>
<dbReference type="EC" id="2.6.1.42" evidence="17"/>
<keyword evidence="9 17" id="KW-0808">Transferase</keyword>
<dbReference type="UniPathway" id="UPA00049">
    <property type="reaction ID" value="UER00062"/>
</dbReference>
<evidence type="ECO:0000256" key="15">
    <source>
        <dbReference type="RuleBase" id="RU004106"/>
    </source>
</evidence>
<dbReference type="InterPro" id="IPR018300">
    <property type="entry name" value="Aminotrans_IV_CS"/>
</dbReference>
<evidence type="ECO:0000256" key="9">
    <source>
        <dbReference type="ARBA" id="ARBA00022679"/>
    </source>
</evidence>
<dbReference type="KEGG" id="sap:Sulac_1661"/>
<evidence type="ECO:0000256" key="16">
    <source>
        <dbReference type="RuleBase" id="RU004516"/>
    </source>
</evidence>
<keyword evidence="10 16" id="KW-0663">Pyridoxal phosphate</keyword>
<comment type="catalytic activity">
    <reaction evidence="13 17">
        <text>L-isoleucine + 2-oxoglutarate = (S)-3-methyl-2-oxopentanoate + L-glutamate</text>
        <dbReference type="Rhea" id="RHEA:24801"/>
        <dbReference type="ChEBI" id="CHEBI:16810"/>
        <dbReference type="ChEBI" id="CHEBI:29985"/>
        <dbReference type="ChEBI" id="CHEBI:35146"/>
        <dbReference type="ChEBI" id="CHEBI:58045"/>
        <dbReference type="EC" id="2.6.1.42"/>
    </reaction>
</comment>
<dbReference type="InterPro" id="IPR043132">
    <property type="entry name" value="BCAT-like_C"/>
</dbReference>
<evidence type="ECO:0000256" key="17">
    <source>
        <dbReference type="RuleBase" id="RU364094"/>
    </source>
</evidence>
<dbReference type="Gene3D" id="3.20.10.10">
    <property type="entry name" value="D-amino Acid Aminotransferase, subunit A, domain 2"/>
    <property type="match status" value="1"/>
</dbReference>
<keyword evidence="8 17" id="KW-0028">Amino-acid biosynthesis</keyword>
<dbReference type="Gene3D" id="3.30.470.10">
    <property type="match status" value="1"/>
</dbReference>
<dbReference type="PROSITE" id="PS00770">
    <property type="entry name" value="AA_TRANSFER_CLASS_4"/>
    <property type="match status" value="1"/>
</dbReference>
<dbReference type="GO" id="GO:0009098">
    <property type="term" value="P:L-leucine biosynthetic process"/>
    <property type="evidence" value="ECO:0007669"/>
    <property type="project" value="UniProtKB-UniPathway"/>
</dbReference>
<dbReference type="HOGENOM" id="CLU_020844_3_1_9"/>
<dbReference type="InterPro" id="IPR036038">
    <property type="entry name" value="Aminotransferase-like"/>
</dbReference>
<dbReference type="EMBL" id="CP003179">
    <property type="protein sequence ID" value="AEW05158.1"/>
    <property type="molecule type" value="Genomic_DNA"/>
</dbReference>
<comment type="function">
    <text evidence="2 17">Acts on leucine, isoleucine and valine.</text>
</comment>
<dbReference type="UniPathway" id="UPA00048">
    <property type="reaction ID" value="UER00073"/>
</dbReference>
<evidence type="ECO:0000256" key="11">
    <source>
        <dbReference type="ARBA" id="ARBA00023304"/>
    </source>
</evidence>
<dbReference type="InterPro" id="IPR005785">
    <property type="entry name" value="B_amino_transI"/>
</dbReference>
<evidence type="ECO:0000256" key="10">
    <source>
        <dbReference type="ARBA" id="ARBA00022898"/>
    </source>
</evidence>
<evidence type="ECO:0000256" key="14">
    <source>
        <dbReference type="ARBA" id="ARBA00049229"/>
    </source>
</evidence>
<comment type="catalytic activity">
    <reaction evidence="12 17">
        <text>L-valine + 2-oxoglutarate = 3-methyl-2-oxobutanoate + L-glutamate</text>
        <dbReference type="Rhea" id="RHEA:24813"/>
        <dbReference type="ChEBI" id="CHEBI:11851"/>
        <dbReference type="ChEBI" id="CHEBI:16810"/>
        <dbReference type="ChEBI" id="CHEBI:29985"/>
        <dbReference type="ChEBI" id="CHEBI:57762"/>
        <dbReference type="EC" id="2.6.1.42"/>
    </reaction>
</comment>
<reference evidence="19" key="1">
    <citation type="submission" date="2011-12" db="EMBL/GenBank/DDBJ databases">
        <title>The complete genome of chromosome of Sulfobacillus acidophilus DSM 10332.</title>
        <authorList>
            <person name="Lucas S."/>
            <person name="Han J."/>
            <person name="Lapidus A."/>
            <person name="Bruce D."/>
            <person name="Goodwin L."/>
            <person name="Pitluck S."/>
            <person name="Peters L."/>
            <person name="Kyrpides N."/>
            <person name="Mavromatis K."/>
            <person name="Ivanova N."/>
            <person name="Mikhailova N."/>
            <person name="Chertkov O."/>
            <person name="Saunders E."/>
            <person name="Detter J.C."/>
            <person name="Tapia R."/>
            <person name="Han C."/>
            <person name="Land M."/>
            <person name="Hauser L."/>
            <person name="Markowitz V."/>
            <person name="Cheng J.-F."/>
            <person name="Hugenholtz P."/>
            <person name="Woyke T."/>
            <person name="Wu D."/>
            <person name="Pukall R."/>
            <person name="Gehrich-Schroeter G."/>
            <person name="Schneider S."/>
            <person name="Klenk H.-P."/>
            <person name="Eisen J.A."/>
        </authorList>
    </citation>
    <scope>NUCLEOTIDE SEQUENCE [LARGE SCALE GENOMIC DNA]</scope>
    <source>
        <strain evidence="19">ATCC 700253 / DSM 10332 / NAL</strain>
    </source>
</reference>
<organism evidence="18 19">
    <name type="scientific">Sulfobacillus acidophilus (strain ATCC 700253 / DSM 10332 / NAL)</name>
    <dbReference type="NCBI Taxonomy" id="679936"/>
    <lineage>
        <taxon>Bacteria</taxon>
        <taxon>Bacillati</taxon>
        <taxon>Bacillota</taxon>
        <taxon>Clostridia</taxon>
        <taxon>Eubacteriales</taxon>
        <taxon>Clostridiales Family XVII. Incertae Sedis</taxon>
        <taxon>Sulfobacillus</taxon>
    </lineage>
</organism>
<evidence type="ECO:0000256" key="4">
    <source>
        <dbReference type="ARBA" id="ARBA00004931"/>
    </source>
</evidence>
<dbReference type="InterPro" id="IPR001544">
    <property type="entry name" value="Aminotrans_IV"/>
</dbReference>
<comment type="cofactor">
    <cofactor evidence="1 16">
        <name>pyridoxal 5'-phosphate</name>
        <dbReference type="ChEBI" id="CHEBI:597326"/>
    </cofactor>
</comment>
<keyword evidence="11 17" id="KW-0100">Branched-chain amino acid biosynthesis</keyword>
<evidence type="ECO:0000313" key="19">
    <source>
        <dbReference type="Proteomes" id="UP000005439"/>
    </source>
</evidence>
<proteinExistence type="inferred from homology"/>